<dbReference type="AlphaFoldDB" id="A0A423WNB4"/>
<evidence type="ECO:0000313" key="2">
    <source>
        <dbReference type="EMBL" id="ROW04842.1"/>
    </source>
</evidence>
<gene>
    <name evidence="2" type="ORF">VMCG_04823</name>
</gene>
<comment type="caution">
    <text evidence="2">The sequence shown here is derived from an EMBL/GenBank/DDBJ whole genome shotgun (WGS) entry which is preliminary data.</text>
</comment>
<name>A0A423WNB4_9PEZI</name>
<accession>A0A423WNB4</accession>
<sequence length="92" mass="10456">MTEGIKKEADIEVEDKDAEQSQAVKTVWVRNTVSVCASARQAKNKPKMIKDEGRLLNSAMLIMTANKSILKESRVRMSPKPQNKRSKKRKQN</sequence>
<evidence type="ECO:0000313" key="3">
    <source>
        <dbReference type="Proteomes" id="UP000283895"/>
    </source>
</evidence>
<proteinExistence type="predicted"/>
<organism evidence="2 3">
    <name type="scientific">Cytospora schulzeri</name>
    <dbReference type="NCBI Taxonomy" id="448051"/>
    <lineage>
        <taxon>Eukaryota</taxon>
        <taxon>Fungi</taxon>
        <taxon>Dikarya</taxon>
        <taxon>Ascomycota</taxon>
        <taxon>Pezizomycotina</taxon>
        <taxon>Sordariomycetes</taxon>
        <taxon>Sordariomycetidae</taxon>
        <taxon>Diaporthales</taxon>
        <taxon>Cytosporaceae</taxon>
        <taxon>Cytospora</taxon>
    </lineage>
</organism>
<feature type="region of interest" description="Disordered" evidence="1">
    <location>
        <begin position="70"/>
        <end position="92"/>
    </location>
</feature>
<feature type="region of interest" description="Disordered" evidence="1">
    <location>
        <begin position="1"/>
        <end position="20"/>
    </location>
</feature>
<feature type="compositionally biased region" description="Basic residues" evidence="1">
    <location>
        <begin position="82"/>
        <end position="92"/>
    </location>
</feature>
<dbReference type="Proteomes" id="UP000283895">
    <property type="component" value="Unassembled WGS sequence"/>
</dbReference>
<feature type="compositionally biased region" description="Basic and acidic residues" evidence="1">
    <location>
        <begin position="1"/>
        <end position="10"/>
    </location>
</feature>
<reference evidence="2 3" key="1">
    <citation type="submission" date="2015-09" db="EMBL/GenBank/DDBJ databases">
        <title>Host preference determinants of Valsa canker pathogens revealed by comparative genomics.</title>
        <authorList>
            <person name="Yin Z."/>
            <person name="Huang L."/>
        </authorList>
    </citation>
    <scope>NUCLEOTIDE SEQUENCE [LARGE SCALE GENOMIC DNA]</scope>
    <source>
        <strain evidence="2 3">03-1</strain>
    </source>
</reference>
<dbReference type="EMBL" id="LKEA01000013">
    <property type="protein sequence ID" value="ROW04842.1"/>
    <property type="molecule type" value="Genomic_DNA"/>
</dbReference>
<evidence type="ECO:0000256" key="1">
    <source>
        <dbReference type="SAM" id="MobiDB-lite"/>
    </source>
</evidence>
<protein>
    <submittedName>
        <fullName evidence="2">Uncharacterized protein</fullName>
    </submittedName>
</protein>
<keyword evidence="3" id="KW-1185">Reference proteome</keyword>